<evidence type="ECO:0000259" key="3">
    <source>
        <dbReference type="Pfam" id="PF00534"/>
    </source>
</evidence>
<dbReference type="Gene3D" id="3.40.50.2000">
    <property type="entry name" value="Glycogen Phosphorylase B"/>
    <property type="match status" value="2"/>
</dbReference>
<evidence type="ECO:0000256" key="1">
    <source>
        <dbReference type="ARBA" id="ARBA00022676"/>
    </source>
</evidence>
<keyword evidence="2" id="KW-0812">Transmembrane</keyword>
<protein>
    <submittedName>
        <fullName evidence="6">Glycosyltransferase</fullName>
    </submittedName>
</protein>
<keyword evidence="1" id="KW-0328">Glycosyltransferase</keyword>
<organism evidence="6 7">
    <name type="scientific">Chloropicon roscoffensis</name>
    <dbReference type="NCBI Taxonomy" id="1461544"/>
    <lineage>
        <taxon>Eukaryota</taxon>
        <taxon>Viridiplantae</taxon>
        <taxon>Chlorophyta</taxon>
        <taxon>Chloropicophyceae</taxon>
        <taxon>Chloropicales</taxon>
        <taxon>Chloropicaceae</taxon>
        <taxon>Chloropicon</taxon>
    </lineage>
</organism>
<dbReference type="Gene3D" id="2.60.120.260">
    <property type="entry name" value="Galactose-binding domain-like"/>
    <property type="match status" value="1"/>
</dbReference>
<dbReference type="SUPFAM" id="SSF53756">
    <property type="entry name" value="UDP-Glycosyltransferase/glycogen phosphorylase"/>
    <property type="match status" value="1"/>
</dbReference>
<dbReference type="Gene3D" id="3.90.550.10">
    <property type="entry name" value="Spore Coat Polysaccharide Biosynthesis Protein SpsA, Chain A"/>
    <property type="match status" value="1"/>
</dbReference>
<dbReference type="AlphaFoldDB" id="A0AAX4PKY1"/>
<evidence type="ECO:0000256" key="2">
    <source>
        <dbReference type="SAM" id="Phobius"/>
    </source>
</evidence>
<dbReference type="Pfam" id="PF13579">
    <property type="entry name" value="Glyco_trans_4_4"/>
    <property type="match status" value="1"/>
</dbReference>
<gene>
    <name evidence="6" type="ORF">HKI87_17g85250</name>
</gene>
<evidence type="ECO:0000313" key="6">
    <source>
        <dbReference type="EMBL" id="WZN66953.1"/>
    </source>
</evidence>
<dbReference type="InterPro" id="IPR029044">
    <property type="entry name" value="Nucleotide-diphossugar_trans"/>
</dbReference>
<evidence type="ECO:0000313" key="7">
    <source>
        <dbReference type="Proteomes" id="UP001472866"/>
    </source>
</evidence>
<evidence type="ECO:0000259" key="5">
    <source>
        <dbReference type="Pfam" id="PF13579"/>
    </source>
</evidence>
<feature type="domain" description="Glycosyl transferase family 1" evidence="3">
    <location>
        <begin position="337"/>
        <end position="515"/>
    </location>
</feature>
<name>A0AAX4PKY1_9CHLO</name>
<feature type="domain" description="Glycosyltransferase subfamily 4-like N-terminal" evidence="5">
    <location>
        <begin position="130"/>
        <end position="307"/>
    </location>
</feature>
<feature type="transmembrane region" description="Helical" evidence="2">
    <location>
        <begin position="21"/>
        <end position="41"/>
    </location>
</feature>
<keyword evidence="7" id="KW-1185">Reference proteome</keyword>
<dbReference type="CDD" id="cd00761">
    <property type="entry name" value="Glyco_tranf_GTA_type"/>
    <property type="match status" value="1"/>
</dbReference>
<dbReference type="GO" id="GO:0016757">
    <property type="term" value="F:glycosyltransferase activity"/>
    <property type="evidence" value="ECO:0007669"/>
    <property type="project" value="UniProtKB-KW"/>
</dbReference>
<sequence>MTKGNPRGERRRGVLGMVRSNWFALCLLAFFASNLVFYVTLEPSGEGASTATGAEPLHGSRTPASLVLQASEPDYSEERWATLGEVVRREPELFETYDAFYGSQSEIWRIKRYGRVCIVANAFMGLSLSSGPGTALTTLAESLSRSGFEVTLLYTREGAKTDVGTIDHWVKYYAKLGLNLVPLPRGVNYDVDKDVETAHRVFMWLRAQEIFDVIHFADSKGLGFFATSAKKQGLDFLQTMLVVHLHAPHMWYKISSLKLLDQVNDLVSDHLERETAAHADYLVSPSHYMVNWLQDHSWQISEDRVVVQKHVAPKWLKKHQSLGSELGSEESVRITELVYFARAELKKGIVLFCDALDRLSKRNLPEFTVTFLGKFPNEHEEFLTLPGNINARIEDYIKHRSVKWNFEWRIEPDQAGPQNRLEYLKGEANRTSDGAEGRRLAVMPSIMENSPLSVLECLIAGVPLLATRVGGVEELVPPHLKEQILVEPAAKEIAKRLEAVLLGGVYASYVDYNAYAGENSRVWAIWHHTLKHQARAFDLSAMHYGTPLVSVCVVTYNNPALLKQTLESIEHQDYANLEVIVVDDGSTLEEANVLLEDLRAKFAPKGWQVMQQANRGPGAARNQASKLASGEFLFFMDDDNYAKREEITTFVNVAAFTGADVLTCVNDYFFGNDPPPYGLTPTGRWVPIGDAKTVGMFQNMYGDTNAMIRKSAFDEVGGFPDDYGYALEDWELFSKSVLSGFRLVTIPLPLYWYRLRVTSHSRTTAKIGNQVRTIRPYLDTIPTSLHQLVLFAQGMKESHDKNNAMLEKERYTAFELQKVVKAMSSSLQILCREGRIQQKGQNLLRNAQFAYTGPMDYPSAGWKAFMDGYVVDFGGGKKGGTSIDTFAIKMKSSDWRRTHAAYQEVYLQQEKPEAVVVSGWSKAEKVSGVVDGGYAVYVDIVFKDGSVKWGYNIPFDVGTHGWQFRAGVIDPDQPIVALQLYCMFRGHTGEVWFDSLSVTLLTHGLCDYTQLVLEGVGT</sequence>
<keyword evidence="1" id="KW-0808">Transferase</keyword>
<dbReference type="InterPro" id="IPR001296">
    <property type="entry name" value="Glyco_trans_1"/>
</dbReference>
<keyword evidence="2" id="KW-0472">Membrane</keyword>
<dbReference type="InterPro" id="IPR001173">
    <property type="entry name" value="Glyco_trans_2-like"/>
</dbReference>
<dbReference type="InterPro" id="IPR028098">
    <property type="entry name" value="Glyco_trans_4-like_N"/>
</dbReference>
<feature type="domain" description="Glycosyltransferase 2-like" evidence="4">
    <location>
        <begin position="550"/>
        <end position="716"/>
    </location>
</feature>
<dbReference type="Proteomes" id="UP001472866">
    <property type="component" value="Chromosome 17"/>
</dbReference>
<accession>A0AAX4PKY1</accession>
<evidence type="ECO:0000259" key="4">
    <source>
        <dbReference type="Pfam" id="PF00535"/>
    </source>
</evidence>
<keyword evidence="2" id="KW-1133">Transmembrane helix</keyword>
<dbReference type="CDD" id="cd03801">
    <property type="entry name" value="GT4_PimA-like"/>
    <property type="match status" value="1"/>
</dbReference>
<reference evidence="6 7" key="1">
    <citation type="submission" date="2024-03" db="EMBL/GenBank/DDBJ databases">
        <title>Complete genome sequence of the green alga Chloropicon roscoffensis RCC1871.</title>
        <authorList>
            <person name="Lemieux C."/>
            <person name="Pombert J.-F."/>
            <person name="Otis C."/>
            <person name="Turmel M."/>
        </authorList>
    </citation>
    <scope>NUCLEOTIDE SEQUENCE [LARGE SCALE GENOMIC DNA]</scope>
    <source>
        <strain evidence="6 7">RCC1871</strain>
    </source>
</reference>
<dbReference type="PANTHER" id="PTHR22916">
    <property type="entry name" value="GLYCOSYLTRANSFERASE"/>
    <property type="match status" value="1"/>
</dbReference>
<dbReference type="SUPFAM" id="SSF53448">
    <property type="entry name" value="Nucleotide-diphospho-sugar transferases"/>
    <property type="match status" value="1"/>
</dbReference>
<dbReference type="Pfam" id="PF00534">
    <property type="entry name" value="Glycos_transf_1"/>
    <property type="match status" value="1"/>
</dbReference>
<dbReference type="PANTHER" id="PTHR22916:SF30">
    <property type="entry name" value="IPT_TIG DOMAIN-CONTAINING PROTEIN"/>
    <property type="match status" value="1"/>
</dbReference>
<proteinExistence type="predicted"/>
<dbReference type="Pfam" id="PF00535">
    <property type="entry name" value="Glycos_transf_2"/>
    <property type="match status" value="1"/>
</dbReference>
<dbReference type="EMBL" id="CP151517">
    <property type="protein sequence ID" value="WZN66953.1"/>
    <property type="molecule type" value="Genomic_DNA"/>
</dbReference>